<proteinExistence type="predicted"/>
<dbReference type="InterPro" id="IPR005049">
    <property type="entry name" value="STL-like"/>
</dbReference>
<dbReference type="InterPro" id="IPR029044">
    <property type="entry name" value="Nucleotide-diphossugar_trans"/>
</dbReference>
<dbReference type="PANTHER" id="PTHR31362">
    <property type="entry name" value="GLYCOSYLTRANSFERASE STELLO1-RELATED"/>
    <property type="match status" value="1"/>
</dbReference>
<reference evidence="1" key="1">
    <citation type="journal article" date="2020" name="Nature">
        <title>Giant virus diversity and host interactions through global metagenomics.</title>
        <authorList>
            <person name="Schulz F."/>
            <person name="Roux S."/>
            <person name="Paez-Espino D."/>
            <person name="Jungbluth S."/>
            <person name="Walsh D.A."/>
            <person name="Denef V.J."/>
            <person name="McMahon K.D."/>
            <person name="Konstantinidis K.T."/>
            <person name="Eloe-Fadrosh E.A."/>
            <person name="Kyrpides N.C."/>
            <person name="Woyke T."/>
        </authorList>
    </citation>
    <scope>NUCLEOTIDE SEQUENCE</scope>
    <source>
        <strain evidence="1">GVMAG-M-3300020185-18</strain>
    </source>
</reference>
<dbReference type="SUPFAM" id="SSF53448">
    <property type="entry name" value="Nucleotide-diphospho-sugar transferases"/>
    <property type="match status" value="1"/>
</dbReference>
<dbReference type="EMBL" id="MN739321">
    <property type="protein sequence ID" value="QHS98689.1"/>
    <property type="molecule type" value="Genomic_DNA"/>
</dbReference>
<name>A0A6C0C4J1_9ZZZZ</name>
<evidence type="ECO:0008006" key="2">
    <source>
        <dbReference type="Google" id="ProtNLM"/>
    </source>
</evidence>
<accession>A0A6C0C4J1</accession>
<protein>
    <recommendedName>
        <fullName evidence="2">Glycosyltransferase</fullName>
    </recommendedName>
</protein>
<organism evidence="1">
    <name type="scientific">viral metagenome</name>
    <dbReference type="NCBI Taxonomy" id="1070528"/>
    <lineage>
        <taxon>unclassified sequences</taxon>
        <taxon>metagenomes</taxon>
        <taxon>organismal metagenomes</taxon>
    </lineage>
</organism>
<sequence>MKKIIVTTTIYSVSKALKKFATFKDWYIIIAGDKKTPHEEYIEFEKKHENVLYMTPEYQEEHWREISDLIGWNKIARRNIGYLEALKRGGEIIASVDDDNIPLDNWGKDIIIGKSTDTYYYETSEIAFDPIGVTNYNYLWHRGFPIQNLHERNKKYKITRKMVVPDIQAMFWNGDPDIDAMCRLEHKPMCFFDDKYFPIATNTFSPFNSQNTLFSREALKKYLVMPGIGRMDDIWSSYYLEAQGFNVVYTKASVFQDRNIQNLTKNMKDEFIGYENTLSLLNHFNYKQRDDMPFGIPKNTYSADECYKKFITPESIKVMEKYLDITKNM</sequence>
<evidence type="ECO:0000313" key="1">
    <source>
        <dbReference type="EMBL" id="QHS98689.1"/>
    </source>
</evidence>
<dbReference type="PANTHER" id="PTHR31362:SF0">
    <property type="entry name" value="EXOSTOSIN DOMAIN-CONTAINING PROTEIN-RELATED"/>
    <property type="match status" value="1"/>
</dbReference>
<dbReference type="AlphaFoldDB" id="A0A6C0C4J1"/>